<sequence length="326" mass="34076">MLFKSLLLAGTASATCLSGLSKFKRAEGEEGVVQVGQFGYTGLIGPLNWASIAPENEECKSGTTQSPINVVDGVIPISADKPTIDIPQQAVEFENLGTTVELVINGTTKIADQDLVIKQAHFHFPGEHLVNGEYYPAEMHIVHEARTDPNTIAVISVLFQMSADAASNPLLTGLQPHLQAIANPGTKTAIEGGLDFAGLVQHVQDSPLYQYSGSLTTPPCAGGVTFLIAQNPMDMPVDIYNAMKAIVGFNARYTQADLDMGVNLIEVATKAGTAEQFPAPAGTGNGTEPTPTVEAVAGAPPAVTKGQTIVLSEISGQPTSVLAIIV</sequence>
<feature type="signal peptide" evidence="7">
    <location>
        <begin position="1"/>
        <end position="28"/>
    </location>
</feature>
<evidence type="ECO:0000256" key="7">
    <source>
        <dbReference type="SAM" id="SignalP"/>
    </source>
</evidence>
<dbReference type="Proteomes" id="UP000799778">
    <property type="component" value="Unassembled WGS sequence"/>
</dbReference>
<keyword evidence="4" id="KW-0862">Zinc</keyword>
<dbReference type="CDD" id="cd03124">
    <property type="entry name" value="alpha_CA_prokaryotic_like"/>
    <property type="match status" value="1"/>
</dbReference>
<organism evidence="9 10">
    <name type="scientific">Aaosphaeria arxii CBS 175.79</name>
    <dbReference type="NCBI Taxonomy" id="1450172"/>
    <lineage>
        <taxon>Eukaryota</taxon>
        <taxon>Fungi</taxon>
        <taxon>Dikarya</taxon>
        <taxon>Ascomycota</taxon>
        <taxon>Pezizomycotina</taxon>
        <taxon>Dothideomycetes</taxon>
        <taxon>Pleosporomycetidae</taxon>
        <taxon>Pleosporales</taxon>
        <taxon>Pleosporales incertae sedis</taxon>
        <taxon>Aaosphaeria</taxon>
    </lineage>
</organism>
<name>A0A6A5YB13_9PLEO</name>
<evidence type="ECO:0000259" key="8">
    <source>
        <dbReference type="PROSITE" id="PS51144"/>
    </source>
</evidence>
<dbReference type="SMART" id="SM01057">
    <property type="entry name" value="Carb_anhydrase"/>
    <property type="match status" value="1"/>
</dbReference>
<evidence type="ECO:0000256" key="5">
    <source>
        <dbReference type="ARBA" id="ARBA00023239"/>
    </source>
</evidence>
<dbReference type="PROSITE" id="PS51144">
    <property type="entry name" value="ALPHA_CA_2"/>
    <property type="match status" value="1"/>
</dbReference>
<feature type="chain" id="PRO_5025522564" description="carbonic anhydrase" evidence="7">
    <location>
        <begin position="29"/>
        <end position="326"/>
    </location>
</feature>
<comment type="catalytic activity">
    <reaction evidence="6">
        <text>hydrogencarbonate + H(+) = CO2 + H2O</text>
        <dbReference type="Rhea" id="RHEA:10748"/>
        <dbReference type="ChEBI" id="CHEBI:15377"/>
        <dbReference type="ChEBI" id="CHEBI:15378"/>
        <dbReference type="ChEBI" id="CHEBI:16526"/>
        <dbReference type="ChEBI" id="CHEBI:17544"/>
        <dbReference type="EC" id="4.2.1.1"/>
    </reaction>
</comment>
<evidence type="ECO:0000313" key="9">
    <source>
        <dbReference type="EMBL" id="KAF2021784.1"/>
    </source>
</evidence>
<dbReference type="InterPro" id="IPR041891">
    <property type="entry name" value="Alpha_CA_prokaryot-like"/>
</dbReference>
<accession>A0A6A5YB13</accession>
<dbReference type="OrthoDB" id="429145at2759"/>
<dbReference type="Gene3D" id="3.10.200.10">
    <property type="entry name" value="Alpha carbonic anhydrase"/>
    <property type="match status" value="1"/>
</dbReference>
<dbReference type="GO" id="GO:0004089">
    <property type="term" value="F:carbonate dehydratase activity"/>
    <property type="evidence" value="ECO:0007669"/>
    <property type="project" value="UniProtKB-EC"/>
</dbReference>
<proteinExistence type="inferred from homology"/>
<dbReference type="EC" id="4.2.1.1" evidence="2"/>
<dbReference type="SUPFAM" id="SSF51069">
    <property type="entry name" value="Carbonic anhydrase"/>
    <property type="match status" value="1"/>
</dbReference>
<dbReference type="GO" id="GO:0008270">
    <property type="term" value="F:zinc ion binding"/>
    <property type="evidence" value="ECO:0007669"/>
    <property type="project" value="InterPro"/>
</dbReference>
<reference evidence="9" key="1">
    <citation type="journal article" date="2020" name="Stud. Mycol.">
        <title>101 Dothideomycetes genomes: a test case for predicting lifestyles and emergence of pathogens.</title>
        <authorList>
            <person name="Haridas S."/>
            <person name="Albert R."/>
            <person name="Binder M."/>
            <person name="Bloem J."/>
            <person name="Labutti K."/>
            <person name="Salamov A."/>
            <person name="Andreopoulos B."/>
            <person name="Baker S."/>
            <person name="Barry K."/>
            <person name="Bills G."/>
            <person name="Bluhm B."/>
            <person name="Cannon C."/>
            <person name="Castanera R."/>
            <person name="Culley D."/>
            <person name="Daum C."/>
            <person name="Ezra D."/>
            <person name="Gonzalez J."/>
            <person name="Henrissat B."/>
            <person name="Kuo A."/>
            <person name="Liang C."/>
            <person name="Lipzen A."/>
            <person name="Lutzoni F."/>
            <person name="Magnuson J."/>
            <person name="Mondo S."/>
            <person name="Nolan M."/>
            <person name="Ohm R."/>
            <person name="Pangilinan J."/>
            <person name="Park H.-J."/>
            <person name="Ramirez L."/>
            <person name="Alfaro M."/>
            <person name="Sun H."/>
            <person name="Tritt A."/>
            <person name="Yoshinaga Y."/>
            <person name="Zwiers L.-H."/>
            <person name="Turgeon B."/>
            <person name="Goodwin S."/>
            <person name="Spatafora J."/>
            <person name="Crous P."/>
            <person name="Grigoriev I."/>
        </authorList>
    </citation>
    <scope>NUCLEOTIDE SEQUENCE</scope>
    <source>
        <strain evidence="9">CBS 175.79</strain>
    </source>
</reference>
<keyword evidence="5" id="KW-0456">Lyase</keyword>
<dbReference type="GeneID" id="54280616"/>
<dbReference type="InterPro" id="IPR036398">
    <property type="entry name" value="CA_dom_sf"/>
</dbReference>
<protein>
    <recommendedName>
        <fullName evidence="2">carbonic anhydrase</fullName>
        <ecNumber evidence="2">4.2.1.1</ecNumber>
    </recommendedName>
</protein>
<evidence type="ECO:0000256" key="1">
    <source>
        <dbReference type="ARBA" id="ARBA00010718"/>
    </source>
</evidence>
<evidence type="ECO:0000256" key="6">
    <source>
        <dbReference type="ARBA" id="ARBA00048348"/>
    </source>
</evidence>
<keyword evidence="7" id="KW-0732">Signal</keyword>
<comment type="similarity">
    <text evidence="1">Belongs to the alpha-carbonic anhydrase family.</text>
</comment>
<keyword evidence="10" id="KW-1185">Reference proteome</keyword>
<dbReference type="InterPro" id="IPR023561">
    <property type="entry name" value="Carbonic_anhydrase_a-class"/>
</dbReference>
<feature type="domain" description="Alpha-carbonic anhydrase" evidence="8">
    <location>
        <begin position="36"/>
        <end position="276"/>
    </location>
</feature>
<gene>
    <name evidence="9" type="ORF">BU24DRAFT_340179</name>
</gene>
<evidence type="ECO:0000256" key="4">
    <source>
        <dbReference type="ARBA" id="ARBA00022833"/>
    </source>
</evidence>
<dbReference type="InterPro" id="IPR001148">
    <property type="entry name" value="CA_dom"/>
</dbReference>
<dbReference type="AlphaFoldDB" id="A0A6A5YB13"/>
<dbReference type="PANTHER" id="PTHR18952:SF265">
    <property type="entry name" value="CARBONIC ANHYDRASE"/>
    <property type="match status" value="1"/>
</dbReference>
<dbReference type="Pfam" id="PF00194">
    <property type="entry name" value="Carb_anhydrase"/>
    <property type="match status" value="1"/>
</dbReference>
<dbReference type="EMBL" id="ML978066">
    <property type="protein sequence ID" value="KAF2021784.1"/>
    <property type="molecule type" value="Genomic_DNA"/>
</dbReference>
<evidence type="ECO:0000313" key="10">
    <source>
        <dbReference type="Proteomes" id="UP000799778"/>
    </source>
</evidence>
<dbReference type="PANTHER" id="PTHR18952">
    <property type="entry name" value="CARBONIC ANHYDRASE"/>
    <property type="match status" value="1"/>
</dbReference>
<evidence type="ECO:0000256" key="3">
    <source>
        <dbReference type="ARBA" id="ARBA00022723"/>
    </source>
</evidence>
<keyword evidence="3" id="KW-0479">Metal-binding</keyword>
<dbReference type="RefSeq" id="XP_033390123.1">
    <property type="nucleotide sequence ID" value="XM_033523219.1"/>
</dbReference>
<evidence type="ECO:0000256" key="2">
    <source>
        <dbReference type="ARBA" id="ARBA00012925"/>
    </source>
</evidence>